<dbReference type="PANTHER" id="PTHR45691">
    <property type="entry name" value="PROTEIN DIAPHANOUS"/>
    <property type="match status" value="1"/>
</dbReference>
<evidence type="ECO:0000313" key="6">
    <source>
        <dbReference type="Proteomes" id="UP001150238"/>
    </source>
</evidence>
<dbReference type="GO" id="GO:0030041">
    <property type="term" value="P:actin filament polymerization"/>
    <property type="evidence" value="ECO:0007669"/>
    <property type="project" value="TreeGrafter"/>
</dbReference>
<reference evidence="5" key="2">
    <citation type="journal article" date="2023" name="Proc. Natl. Acad. Sci. U.S.A.">
        <title>A global phylogenomic analysis of the shiitake genus Lentinula.</title>
        <authorList>
            <person name="Sierra-Patev S."/>
            <person name="Min B."/>
            <person name="Naranjo-Ortiz M."/>
            <person name="Looney B."/>
            <person name="Konkel Z."/>
            <person name="Slot J.C."/>
            <person name="Sakamoto Y."/>
            <person name="Steenwyk J.L."/>
            <person name="Rokas A."/>
            <person name="Carro J."/>
            <person name="Camarero S."/>
            <person name="Ferreira P."/>
            <person name="Molpeceres G."/>
            <person name="Ruiz-Duenas F.J."/>
            <person name="Serrano A."/>
            <person name="Henrissat B."/>
            <person name="Drula E."/>
            <person name="Hughes K.W."/>
            <person name="Mata J.L."/>
            <person name="Ishikawa N.K."/>
            <person name="Vargas-Isla R."/>
            <person name="Ushijima S."/>
            <person name="Smith C.A."/>
            <person name="Donoghue J."/>
            <person name="Ahrendt S."/>
            <person name="Andreopoulos W."/>
            <person name="He G."/>
            <person name="LaButti K."/>
            <person name="Lipzen A."/>
            <person name="Ng V."/>
            <person name="Riley R."/>
            <person name="Sandor L."/>
            <person name="Barry K."/>
            <person name="Martinez A.T."/>
            <person name="Xiao Y."/>
            <person name="Gibbons J.G."/>
            <person name="Terashima K."/>
            <person name="Grigoriev I.V."/>
            <person name="Hibbett D."/>
        </authorList>
    </citation>
    <scope>NUCLEOTIDE SEQUENCE</scope>
    <source>
        <strain evidence="5">Sp2 HRB7682 ss15</strain>
    </source>
</reference>
<feature type="transmembrane region" description="Helical" evidence="4">
    <location>
        <begin position="49"/>
        <end position="72"/>
    </location>
</feature>
<dbReference type="EMBL" id="JANVFS010000017">
    <property type="protein sequence ID" value="KAJ4478772.1"/>
    <property type="molecule type" value="Genomic_DNA"/>
</dbReference>
<dbReference type="PRINTS" id="PR01217">
    <property type="entry name" value="PRICHEXTENSN"/>
</dbReference>
<keyword evidence="4" id="KW-0812">Transmembrane</keyword>
<comment type="caution">
    <text evidence="5">The sequence shown here is derived from an EMBL/GenBank/DDBJ whole genome shotgun (WGS) entry which is preliminary data.</text>
</comment>
<proteinExistence type="predicted"/>
<dbReference type="PROSITE" id="PS50082">
    <property type="entry name" value="WD_REPEATS_2"/>
    <property type="match status" value="1"/>
</dbReference>
<dbReference type="Gene3D" id="2.130.10.10">
    <property type="entry name" value="YVTN repeat-like/Quinoprotein amine dehydrogenase"/>
    <property type="match status" value="1"/>
</dbReference>
<evidence type="ECO:0000256" key="1">
    <source>
        <dbReference type="PROSITE-ProRule" id="PRU00221"/>
    </source>
</evidence>
<evidence type="ECO:0000256" key="3">
    <source>
        <dbReference type="SAM" id="MobiDB-lite"/>
    </source>
</evidence>
<feature type="region of interest" description="Disordered" evidence="3">
    <location>
        <begin position="949"/>
        <end position="1042"/>
    </location>
</feature>
<keyword evidence="4" id="KW-0472">Membrane</keyword>
<feature type="region of interest" description="Disordered" evidence="3">
    <location>
        <begin position="704"/>
        <end position="894"/>
    </location>
</feature>
<feature type="compositionally biased region" description="Polar residues" evidence="3">
    <location>
        <begin position="866"/>
        <end position="888"/>
    </location>
</feature>
<evidence type="ECO:0000313" key="5">
    <source>
        <dbReference type="EMBL" id="KAJ4478772.1"/>
    </source>
</evidence>
<dbReference type="InterPro" id="IPR001680">
    <property type="entry name" value="WD40_rpt"/>
</dbReference>
<protein>
    <recommendedName>
        <fullName evidence="7">WD40 repeat-like protein</fullName>
    </recommendedName>
</protein>
<reference evidence="5" key="1">
    <citation type="submission" date="2022-08" db="EMBL/GenBank/DDBJ databases">
        <authorList>
            <consortium name="DOE Joint Genome Institute"/>
            <person name="Min B."/>
            <person name="Riley R."/>
            <person name="Sierra-Patev S."/>
            <person name="Naranjo-Ortiz M."/>
            <person name="Looney B."/>
            <person name="Konkel Z."/>
            <person name="Slot J.C."/>
            <person name="Sakamoto Y."/>
            <person name="Steenwyk J.L."/>
            <person name="Rokas A."/>
            <person name="Carro J."/>
            <person name="Camarero S."/>
            <person name="Ferreira P."/>
            <person name="Molpeceres G."/>
            <person name="Ruiz-Duenas F.J."/>
            <person name="Serrano A."/>
            <person name="Henrissat B."/>
            <person name="Drula E."/>
            <person name="Hughes K.W."/>
            <person name="Mata J.L."/>
            <person name="Ishikawa N.K."/>
            <person name="Vargas-Isla R."/>
            <person name="Ushijima S."/>
            <person name="Smith C.A."/>
            <person name="Ahrendt S."/>
            <person name="Andreopoulos W."/>
            <person name="He G."/>
            <person name="Labutti K."/>
            <person name="Lipzen A."/>
            <person name="Ng V."/>
            <person name="Sandor L."/>
            <person name="Barry K."/>
            <person name="Martinez A.T."/>
            <person name="Xiao Y."/>
            <person name="Gibbons J.G."/>
            <person name="Terashima K."/>
            <person name="Hibbett D.S."/>
            <person name="Grigoriev I.V."/>
        </authorList>
    </citation>
    <scope>NUCLEOTIDE SEQUENCE</scope>
    <source>
        <strain evidence="5">Sp2 HRB7682 ss15</strain>
    </source>
</reference>
<organism evidence="5 6">
    <name type="scientific">Lentinula lateritia</name>
    <dbReference type="NCBI Taxonomy" id="40482"/>
    <lineage>
        <taxon>Eukaryota</taxon>
        <taxon>Fungi</taxon>
        <taxon>Dikarya</taxon>
        <taxon>Basidiomycota</taxon>
        <taxon>Agaricomycotina</taxon>
        <taxon>Agaricomycetes</taxon>
        <taxon>Agaricomycetidae</taxon>
        <taxon>Agaricales</taxon>
        <taxon>Marasmiineae</taxon>
        <taxon>Omphalotaceae</taxon>
        <taxon>Lentinula</taxon>
    </lineage>
</organism>
<feature type="compositionally biased region" description="Acidic residues" evidence="3">
    <location>
        <begin position="1001"/>
        <end position="1015"/>
    </location>
</feature>
<evidence type="ECO:0000256" key="4">
    <source>
        <dbReference type="SAM" id="Phobius"/>
    </source>
</evidence>
<feature type="coiled-coil region" evidence="2">
    <location>
        <begin position="187"/>
        <end position="221"/>
    </location>
</feature>
<gene>
    <name evidence="5" type="ORF">C8J55DRAFT_561141</name>
</gene>
<feature type="transmembrane region" description="Helical" evidence="4">
    <location>
        <begin position="594"/>
        <end position="623"/>
    </location>
</feature>
<sequence length="1346" mass="150809">MSIATNGSGIAALLRSIRSFLSSNVTTTSVVPIKAFVGSDNLSDDAEMVVIFVTVFSALAVFGVIVVVDITLQKAYAFWTRYRSYIFEPKAKIDALRRREKAVGLWESAVAHQARTIQLEIEIGVEQRVAQIMNRYATLAQERANGLEDLAAEMIESDSDDEALWEQGLIRPAEQGYDGTHIKDAEIRQLESRIALASGEAVELRMKIAKLERHIKLLDDKAQLCSHFAETQAQHTQAVASWKKHKEDIRLLEKELSHPHASGSDSFSKDGRYLASASNDRVVRVYDVKHEFTTIWELQGRHPFTALAWRDGGLFMGNMDGDVTLSHPTTKSKLNWIRRRNSEFELVYKADEPIHVMEFNRRGDHLLVCSGADVMLLKKSKSGIWQYQDRLPRPIPLGEPEDKPPPIVATGAYFLESRNECLIAYLHDGFRIFKIDTWENIRICSSDERLYEKIAASAISPDSTFIIATNLHKGLDWYKIMPDKLKKMSTSCEIQSPGSNIPLPVLFINNGQATIMGTSKGYAVIFEAKHGKRVQALKHGADQTWVTALAYAELENGRRMIATGDGNCGERTRIMIWTENPKDSPSRVSKLRFILFKIVHMVTNAGYIIFLLMAIVVAMSLLFPTPWTEMDSGRLLEYLAKLSVPATPPPPPTPVARCAGSSGPSSMSIKEILFGLGDLLMKVPGLAFVSDFSMDVASMVEDSSDSDSWMTVDSDDAQAPQGPSQTNPLPSNPQNPQPSQMTPQMPPPPQVSPGSPIQAPPQPQNSTSVLYSSPAPPAPPPQAPPPQTPPPQAPPPQTPPPQTPPPQTPPPQTPPLRTPPPADHEMVDIDATPRFYTGFRNQMPQQPPSPTVQKSKKRRVHEDTQPGPSQRPGSAQPRAQSGSQSHDQSPVDILQNLFDNQTKMMAEIYSRLQQSNDDILRKQDQKIDTVAKSLDLNAEILSRIGETLDMMSGNRKEQRRNTHGTSRTQRNDSEDSTMNEGSRPAHNNNNANGDRGQDKGEDNDEVEGDGGGDGDDERHPSDDIPNRSQKSQHHSGEVKRRPLQELKEKELIRKWLNEIMEGQDLLAEVVTKEEAEEFAQTFKNNPLARPCSTDNFRYWIAGGSKSPWNQGASYVFVDILVKKKLVPDLDIQARDALRKAFFVRLKSLHTCWQDKQKMAEDSDKTPRSLFSKRWQRKNTLFHQRRDVVVTFYSLQPFLGTFDDLGVAGMSSDEEDPGMKKPRVQYIIKEPKWRSVELKNHLRLIDYCHLEGRCTTDQLHFSFSRGSPPRLRVDRNDKTSKSKYVRGLPANFYDAQWLEEQEPGWSKGGSGFVNELIRPKKPVKLVFPPDLMKTLQQRGYTKAQGTA</sequence>
<dbReference type="GO" id="GO:0005884">
    <property type="term" value="C:actin filament"/>
    <property type="evidence" value="ECO:0007669"/>
    <property type="project" value="TreeGrafter"/>
</dbReference>
<feature type="compositionally biased region" description="Pro residues" evidence="3">
    <location>
        <begin position="774"/>
        <end position="821"/>
    </location>
</feature>
<dbReference type="InterPro" id="IPR036322">
    <property type="entry name" value="WD40_repeat_dom_sf"/>
</dbReference>
<keyword evidence="1" id="KW-0853">WD repeat</keyword>
<keyword evidence="2" id="KW-0175">Coiled coil</keyword>
<feature type="repeat" description="WD" evidence="1">
    <location>
        <begin position="255"/>
        <end position="289"/>
    </location>
</feature>
<dbReference type="Proteomes" id="UP001150238">
    <property type="component" value="Unassembled WGS sequence"/>
</dbReference>
<feature type="compositionally biased region" description="Polar residues" evidence="3">
    <location>
        <begin position="976"/>
        <end position="992"/>
    </location>
</feature>
<name>A0A9W9DP21_9AGAR</name>
<dbReference type="InterPro" id="IPR051412">
    <property type="entry name" value="Formin_Homology_Diaphanous_sf"/>
</dbReference>
<accession>A0A9W9DP21</accession>
<evidence type="ECO:0008006" key="7">
    <source>
        <dbReference type="Google" id="ProtNLM"/>
    </source>
</evidence>
<dbReference type="SUPFAM" id="SSF50978">
    <property type="entry name" value="WD40 repeat-like"/>
    <property type="match status" value="1"/>
</dbReference>
<feature type="compositionally biased region" description="Basic and acidic residues" evidence="3">
    <location>
        <begin position="1016"/>
        <end position="1025"/>
    </location>
</feature>
<evidence type="ECO:0000256" key="2">
    <source>
        <dbReference type="SAM" id="Coils"/>
    </source>
</evidence>
<dbReference type="SMART" id="SM00320">
    <property type="entry name" value="WD40"/>
    <property type="match status" value="3"/>
</dbReference>
<dbReference type="PANTHER" id="PTHR45691:SF6">
    <property type="entry name" value="PROTEIN DIAPHANOUS"/>
    <property type="match status" value="1"/>
</dbReference>
<dbReference type="InterPro" id="IPR015943">
    <property type="entry name" value="WD40/YVTN_repeat-like_dom_sf"/>
</dbReference>
<keyword evidence="4" id="KW-1133">Transmembrane helix</keyword>